<evidence type="ECO:0000313" key="5">
    <source>
        <dbReference type="EMBL" id="ELR21822.1"/>
    </source>
</evidence>
<dbReference type="InterPro" id="IPR011006">
    <property type="entry name" value="CheY-like_superfamily"/>
</dbReference>
<evidence type="ECO:0000256" key="1">
    <source>
        <dbReference type="ARBA" id="ARBA00022553"/>
    </source>
</evidence>
<evidence type="ECO:0000313" key="6">
    <source>
        <dbReference type="Proteomes" id="UP000011083"/>
    </source>
</evidence>
<dbReference type="PANTHER" id="PTHR44591:SF3">
    <property type="entry name" value="RESPONSE REGULATORY DOMAIN-CONTAINING PROTEIN"/>
    <property type="match status" value="1"/>
</dbReference>
<dbReference type="AlphaFoldDB" id="L8H9A5"/>
<evidence type="ECO:0000259" key="4">
    <source>
        <dbReference type="PROSITE" id="PS50110"/>
    </source>
</evidence>
<dbReference type="Proteomes" id="UP000011083">
    <property type="component" value="Unassembled WGS sequence"/>
</dbReference>
<dbReference type="Pfam" id="PF00072">
    <property type="entry name" value="Response_reg"/>
    <property type="match status" value="1"/>
</dbReference>
<organism evidence="5 6">
    <name type="scientific">Acanthamoeba castellanii (strain ATCC 30010 / Neff)</name>
    <dbReference type="NCBI Taxonomy" id="1257118"/>
    <lineage>
        <taxon>Eukaryota</taxon>
        <taxon>Amoebozoa</taxon>
        <taxon>Discosea</taxon>
        <taxon>Longamoebia</taxon>
        <taxon>Centramoebida</taxon>
        <taxon>Acanthamoebidae</taxon>
        <taxon>Acanthamoeba</taxon>
    </lineage>
</organism>
<dbReference type="RefSeq" id="XP_004347204.1">
    <property type="nucleotide sequence ID" value="XM_004347154.1"/>
</dbReference>
<feature type="domain" description="Response regulatory" evidence="4">
    <location>
        <begin position="1"/>
        <end position="103"/>
    </location>
</feature>
<dbReference type="KEGG" id="acan:ACA1_386100"/>
<reference evidence="5 6" key="1">
    <citation type="journal article" date="2013" name="Genome Biol.">
        <title>Genome of Acanthamoeba castellanii highlights extensive lateral gene transfer and early evolution of tyrosine kinase signaling.</title>
        <authorList>
            <person name="Clarke M."/>
            <person name="Lohan A.J."/>
            <person name="Liu B."/>
            <person name="Lagkouvardos I."/>
            <person name="Roy S."/>
            <person name="Zafar N."/>
            <person name="Bertelli C."/>
            <person name="Schilde C."/>
            <person name="Kianianmomeni A."/>
            <person name="Burglin T.R."/>
            <person name="Frech C."/>
            <person name="Turcotte B."/>
            <person name="Kopec K.O."/>
            <person name="Synnott J.M."/>
            <person name="Choo C."/>
            <person name="Paponov I."/>
            <person name="Finkler A."/>
            <person name="Soon Heng Tan C."/>
            <person name="Hutchins A.P."/>
            <person name="Weinmeier T."/>
            <person name="Rattei T."/>
            <person name="Chu J.S."/>
            <person name="Gimenez G."/>
            <person name="Irimia M."/>
            <person name="Rigden D.J."/>
            <person name="Fitzpatrick D.A."/>
            <person name="Lorenzo-Morales J."/>
            <person name="Bateman A."/>
            <person name="Chiu C.H."/>
            <person name="Tang P."/>
            <person name="Hegemann P."/>
            <person name="Fromm H."/>
            <person name="Raoult D."/>
            <person name="Greub G."/>
            <person name="Miranda-Saavedra D."/>
            <person name="Chen N."/>
            <person name="Nash P."/>
            <person name="Ginger M.L."/>
            <person name="Horn M."/>
            <person name="Schaap P."/>
            <person name="Caler L."/>
            <person name="Loftus B."/>
        </authorList>
    </citation>
    <scope>NUCLEOTIDE SEQUENCE [LARGE SCALE GENOMIC DNA]</scope>
    <source>
        <strain evidence="5 6">Neff</strain>
    </source>
</reference>
<dbReference type="EMBL" id="KB007900">
    <property type="protein sequence ID" value="ELR21822.1"/>
    <property type="molecule type" value="Genomic_DNA"/>
</dbReference>
<sequence>MSRLLQQRLGYQVFVASTVKDALDVAEREQGKFDLVISDIGLPDGTGLQLMKVLRENYRLKGIALSGYGMEEDVKRSKTAGFEVHLTKPVNFSSLTAAIHRLFFFILRLFAILSRISTPHGLSLFSRFFFIIGSFIFIFFCAVVGALFATGRSAIVASSHPPREATPRLTRVNFKLWLGQRVQNTT</sequence>
<dbReference type="InterPro" id="IPR001789">
    <property type="entry name" value="Sig_transdc_resp-reg_receiver"/>
</dbReference>
<name>L8H9A5_ACACF</name>
<dbReference type="VEuPathDB" id="AmoebaDB:ACA1_386100"/>
<evidence type="ECO:0000256" key="2">
    <source>
        <dbReference type="PROSITE-ProRule" id="PRU00169"/>
    </source>
</evidence>
<dbReference type="OrthoDB" id="60033at2759"/>
<dbReference type="PROSITE" id="PS50110">
    <property type="entry name" value="RESPONSE_REGULATORY"/>
    <property type="match status" value="1"/>
</dbReference>
<evidence type="ECO:0000256" key="3">
    <source>
        <dbReference type="SAM" id="Phobius"/>
    </source>
</evidence>
<protein>
    <submittedName>
        <fullName evidence="5">Response regulator receiver domain containing protein</fullName>
    </submittedName>
</protein>
<keyword evidence="3" id="KW-0812">Transmembrane</keyword>
<keyword evidence="6" id="KW-1185">Reference proteome</keyword>
<dbReference type="GO" id="GO:0000160">
    <property type="term" value="P:phosphorelay signal transduction system"/>
    <property type="evidence" value="ECO:0007669"/>
    <property type="project" value="InterPro"/>
</dbReference>
<proteinExistence type="predicted"/>
<dbReference type="SUPFAM" id="SSF52172">
    <property type="entry name" value="CheY-like"/>
    <property type="match status" value="1"/>
</dbReference>
<gene>
    <name evidence="5" type="ORF">ACA1_386100</name>
</gene>
<feature type="transmembrane region" description="Helical" evidence="3">
    <location>
        <begin position="98"/>
        <end position="116"/>
    </location>
</feature>
<dbReference type="PANTHER" id="PTHR44591">
    <property type="entry name" value="STRESS RESPONSE REGULATOR PROTEIN 1"/>
    <property type="match status" value="1"/>
</dbReference>
<feature type="transmembrane region" description="Helical" evidence="3">
    <location>
        <begin position="128"/>
        <end position="149"/>
    </location>
</feature>
<dbReference type="Gene3D" id="3.40.50.2300">
    <property type="match status" value="1"/>
</dbReference>
<dbReference type="SMART" id="SM00448">
    <property type="entry name" value="REC"/>
    <property type="match status" value="1"/>
</dbReference>
<feature type="modified residue" description="4-aspartylphosphate" evidence="2">
    <location>
        <position position="39"/>
    </location>
</feature>
<keyword evidence="1 2" id="KW-0597">Phosphoprotein</keyword>
<accession>L8H9A5</accession>
<keyword evidence="3" id="KW-1133">Transmembrane helix</keyword>
<dbReference type="GeneID" id="14922736"/>
<dbReference type="InterPro" id="IPR050595">
    <property type="entry name" value="Bact_response_regulator"/>
</dbReference>
<keyword evidence="3" id="KW-0472">Membrane</keyword>